<accession>A0A9D4CML9</accession>
<evidence type="ECO:0000313" key="1">
    <source>
        <dbReference type="EMBL" id="KAH3727501.1"/>
    </source>
</evidence>
<organism evidence="1 2">
    <name type="scientific">Dreissena polymorpha</name>
    <name type="common">Zebra mussel</name>
    <name type="synonym">Mytilus polymorpha</name>
    <dbReference type="NCBI Taxonomy" id="45954"/>
    <lineage>
        <taxon>Eukaryota</taxon>
        <taxon>Metazoa</taxon>
        <taxon>Spiralia</taxon>
        <taxon>Lophotrochozoa</taxon>
        <taxon>Mollusca</taxon>
        <taxon>Bivalvia</taxon>
        <taxon>Autobranchia</taxon>
        <taxon>Heteroconchia</taxon>
        <taxon>Euheterodonta</taxon>
        <taxon>Imparidentia</taxon>
        <taxon>Neoheterodontei</taxon>
        <taxon>Myida</taxon>
        <taxon>Dreissenoidea</taxon>
        <taxon>Dreissenidae</taxon>
        <taxon>Dreissena</taxon>
    </lineage>
</organism>
<reference evidence="1" key="1">
    <citation type="journal article" date="2019" name="bioRxiv">
        <title>The Genome of the Zebra Mussel, Dreissena polymorpha: A Resource for Invasive Species Research.</title>
        <authorList>
            <person name="McCartney M.A."/>
            <person name="Auch B."/>
            <person name="Kono T."/>
            <person name="Mallez S."/>
            <person name="Zhang Y."/>
            <person name="Obille A."/>
            <person name="Becker A."/>
            <person name="Abrahante J.E."/>
            <person name="Garbe J."/>
            <person name="Badalamenti J.P."/>
            <person name="Herman A."/>
            <person name="Mangelson H."/>
            <person name="Liachko I."/>
            <person name="Sullivan S."/>
            <person name="Sone E.D."/>
            <person name="Koren S."/>
            <person name="Silverstein K.A.T."/>
            <person name="Beckman K.B."/>
            <person name="Gohl D.M."/>
        </authorList>
    </citation>
    <scope>NUCLEOTIDE SEQUENCE</scope>
    <source>
        <strain evidence="1">Duluth1</strain>
        <tissue evidence="1">Whole animal</tissue>
    </source>
</reference>
<sequence>MAASCCTVSGTPLPAQPPASSSCSAWLSTAGEVQLGLKLTMSVPGQGQEQSQIAQLVLVQLAQALLASTLLVEEFFFALWLARL</sequence>
<comment type="caution">
    <text evidence="1">The sequence shown here is derived from an EMBL/GenBank/DDBJ whole genome shotgun (WGS) entry which is preliminary data.</text>
</comment>
<reference evidence="1" key="2">
    <citation type="submission" date="2020-11" db="EMBL/GenBank/DDBJ databases">
        <authorList>
            <person name="McCartney M.A."/>
            <person name="Auch B."/>
            <person name="Kono T."/>
            <person name="Mallez S."/>
            <person name="Becker A."/>
            <person name="Gohl D.M."/>
            <person name="Silverstein K.A.T."/>
            <person name="Koren S."/>
            <person name="Bechman K.B."/>
            <person name="Herman A."/>
            <person name="Abrahante J.E."/>
            <person name="Garbe J."/>
        </authorList>
    </citation>
    <scope>NUCLEOTIDE SEQUENCE</scope>
    <source>
        <strain evidence="1">Duluth1</strain>
        <tissue evidence="1">Whole animal</tissue>
    </source>
</reference>
<dbReference type="AlphaFoldDB" id="A0A9D4CML9"/>
<name>A0A9D4CML9_DREPO</name>
<protein>
    <submittedName>
        <fullName evidence="1">Uncharacterized protein</fullName>
    </submittedName>
</protein>
<gene>
    <name evidence="1" type="ORF">DPMN_053440</name>
</gene>
<dbReference type="Proteomes" id="UP000828390">
    <property type="component" value="Unassembled WGS sequence"/>
</dbReference>
<evidence type="ECO:0000313" key="2">
    <source>
        <dbReference type="Proteomes" id="UP000828390"/>
    </source>
</evidence>
<proteinExistence type="predicted"/>
<keyword evidence="2" id="KW-1185">Reference proteome</keyword>
<dbReference type="EMBL" id="JAIWYP010000012">
    <property type="protein sequence ID" value="KAH3727501.1"/>
    <property type="molecule type" value="Genomic_DNA"/>
</dbReference>